<organism evidence="1 2">
    <name type="scientific">Rubritalea squalenifaciens DSM 18772</name>
    <dbReference type="NCBI Taxonomy" id="1123071"/>
    <lineage>
        <taxon>Bacteria</taxon>
        <taxon>Pseudomonadati</taxon>
        <taxon>Verrucomicrobiota</taxon>
        <taxon>Verrucomicrobiia</taxon>
        <taxon>Verrucomicrobiales</taxon>
        <taxon>Rubritaleaceae</taxon>
        <taxon>Rubritalea</taxon>
    </lineage>
</organism>
<accession>A0A1M6PAA4</accession>
<dbReference type="OrthoDB" id="164619at2"/>
<reference evidence="1 2" key="1">
    <citation type="submission" date="2016-11" db="EMBL/GenBank/DDBJ databases">
        <authorList>
            <person name="Jaros S."/>
            <person name="Januszkiewicz K."/>
            <person name="Wedrychowicz H."/>
        </authorList>
    </citation>
    <scope>NUCLEOTIDE SEQUENCE [LARGE SCALE GENOMIC DNA]</scope>
    <source>
        <strain evidence="1 2">DSM 18772</strain>
    </source>
</reference>
<evidence type="ECO:0000313" key="1">
    <source>
        <dbReference type="EMBL" id="SHK04876.1"/>
    </source>
</evidence>
<gene>
    <name evidence="1" type="ORF">SAMN02745181_3124</name>
</gene>
<keyword evidence="2" id="KW-1185">Reference proteome</keyword>
<sequence length="67" mass="7196">MNIDALKQQLMDRFGLDEAAATQAIEMVLGFVKEKLPENLQGTVDAISKGDTPDLGGVVDGLKGFFQ</sequence>
<evidence type="ECO:0008006" key="3">
    <source>
        <dbReference type="Google" id="ProtNLM"/>
    </source>
</evidence>
<dbReference type="InParanoid" id="A0A1M6PAA4"/>
<dbReference type="AlphaFoldDB" id="A0A1M6PAA4"/>
<protein>
    <recommendedName>
        <fullName evidence="3">DUF2267 domain-containing protein</fullName>
    </recommendedName>
</protein>
<dbReference type="RefSeq" id="WP_159434990.1">
    <property type="nucleotide sequence ID" value="NZ_FQYR01000005.1"/>
</dbReference>
<name>A0A1M6PAA4_9BACT</name>
<evidence type="ECO:0000313" key="2">
    <source>
        <dbReference type="Proteomes" id="UP000184510"/>
    </source>
</evidence>
<dbReference type="Proteomes" id="UP000184510">
    <property type="component" value="Unassembled WGS sequence"/>
</dbReference>
<dbReference type="EMBL" id="FQYR01000005">
    <property type="protein sequence ID" value="SHK04876.1"/>
    <property type="molecule type" value="Genomic_DNA"/>
</dbReference>
<proteinExistence type="predicted"/>